<dbReference type="Pfam" id="PF00047">
    <property type="entry name" value="ig"/>
    <property type="match status" value="1"/>
</dbReference>
<feature type="disulfide bond" evidence="28">
    <location>
        <begin position="1423"/>
        <end position="1438"/>
    </location>
</feature>
<reference evidence="39" key="1">
    <citation type="submission" date="2021-05" db="EMBL/GenBank/DDBJ databases">
        <authorList>
            <person name="Tigano A."/>
        </authorList>
    </citation>
    <scope>NUCLEOTIDE SEQUENCE</scope>
</reference>
<evidence type="ECO:0000313" key="40">
    <source>
        <dbReference type="Proteomes" id="UP000677803"/>
    </source>
</evidence>
<feature type="domain" description="Ig-like" evidence="38">
    <location>
        <begin position="2056"/>
        <end position="2145"/>
    </location>
</feature>
<evidence type="ECO:0000256" key="16">
    <source>
        <dbReference type="ARBA" id="ARBA00022801"/>
    </source>
</evidence>
<dbReference type="PROSITE" id="PS00107">
    <property type="entry name" value="PROTEIN_KINASE_ATP"/>
    <property type="match status" value="1"/>
</dbReference>
<feature type="domain" description="CUB" evidence="34">
    <location>
        <begin position="344"/>
        <end position="457"/>
    </location>
</feature>
<dbReference type="GO" id="GO:0048010">
    <property type="term" value="P:vascular endothelial growth factor receptor signaling pathway"/>
    <property type="evidence" value="ECO:0007669"/>
    <property type="project" value="InterPro"/>
</dbReference>
<dbReference type="InterPro" id="IPR003598">
    <property type="entry name" value="Ig_sub2"/>
</dbReference>
<evidence type="ECO:0000256" key="12">
    <source>
        <dbReference type="ARBA" id="ARBA00022737"/>
    </source>
</evidence>
<evidence type="ECO:0000256" key="7">
    <source>
        <dbReference type="ARBA" id="ARBA00022657"/>
    </source>
</evidence>
<evidence type="ECO:0000259" key="36">
    <source>
        <dbReference type="PROSITE" id="PS50024"/>
    </source>
</evidence>
<dbReference type="InterPro" id="IPR033116">
    <property type="entry name" value="TRYPSIN_SER"/>
</dbReference>
<dbReference type="Pfam" id="PF13927">
    <property type="entry name" value="Ig_3"/>
    <property type="match status" value="1"/>
</dbReference>
<keyword evidence="26 30" id="KW-0393">Immunoglobulin domain</keyword>
<keyword evidence="16 31" id="KW-0378">Hydrolase</keyword>
<dbReference type="Gene3D" id="1.10.510.10">
    <property type="entry name" value="Transferase(Phosphotransferase) domain 1"/>
    <property type="match status" value="2"/>
</dbReference>
<evidence type="ECO:0000256" key="10">
    <source>
        <dbReference type="ARBA" id="ARBA00022692"/>
    </source>
</evidence>
<evidence type="ECO:0000256" key="13">
    <source>
        <dbReference type="ARBA" id="ARBA00022741"/>
    </source>
</evidence>
<dbReference type="InterPro" id="IPR043504">
    <property type="entry name" value="Peptidase_S1_PA_chymotrypsin"/>
</dbReference>
<dbReference type="InterPro" id="IPR009003">
    <property type="entry name" value="Peptidase_S1_PA"/>
</dbReference>
<keyword evidence="20 33" id="KW-1133">Transmembrane helix</keyword>
<feature type="disulfide bond" evidence="28">
    <location>
        <begin position="1326"/>
        <end position="1338"/>
    </location>
</feature>
<dbReference type="GO" id="GO:0005524">
    <property type="term" value="F:ATP binding"/>
    <property type="evidence" value="ECO:0007669"/>
    <property type="project" value="UniProtKB-UniRule"/>
</dbReference>
<evidence type="ECO:0000256" key="31">
    <source>
        <dbReference type="RuleBase" id="RU363034"/>
    </source>
</evidence>
<feature type="domain" description="Peptidase S1" evidence="37">
    <location>
        <begin position="1450"/>
        <end position="1680"/>
    </location>
</feature>
<feature type="disulfide bond" evidence="28">
    <location>
        <begin position="537"/>
        <end position="549"/>
    </location>
</feature>
<evidence type="ECO:0000256" key="15">
    <source>
        <dbReference type="ARBA" id="ARBA00022782"/>
    </source>
</evidence>
<dbReference type="Pfam" id="PF21339">
    <property type="entry name" value="VEGFR-1-like_Ig-like"/>
    <property type="match status" value="1"/>
</dbReference>
<dbReference type="EMBL" id="CAJRST010006668">
    <property type="protein sequence ID" value="CAG5895946.1"/>
    <property type="molecule type" value="Genomic_DNA"/>
</dbReference>
<dbReference type="PROSITE" id="PS01209">
    <property type="entry name" value="LDLRA_1"/>
    <property type="match status" value="1"/>
</dbReference>
<evidence type="ECO:0000256" key="24">
    <source>
        <dbReference type="ARBA" id="ARBA00023170"/>
    </source>
</evidence>
<dbReference type="PANTHER" id="PTHR24252:SF17">
    <property type="entry name" value="SUPPRESSOR OF TUMORIGENICITY 14 PROTEIN HOMOLOG-RELATED"/>
    <property type="match status" value="1"/>
</dbReference>
<dbReference type="InterPro" id="IPR000859">
    <property type="entry name" value="CUB_dom"/>
</dbReference>
<feature type="transmembrane region" description="Helical" evidence="33">
    <location>
        <begin position="60"/>
        <end position="93"/>
    </location>
</feature>
<dbReference type="InterPro" id="IPR055238">
    <property type="entry name" value="VEGFR1-3_N_Ig-like"/>
</dbReference>
<dbReference type="InterPro" id="IPR001254">
    <property type="entry name" value="Trypsin_dom"/>
</dbReference>
<dbReference type="Gene3D" id="2.60.40.10">
    <property type="entry name" value="Immunoglobulins"/>
    <property type="match status" value="7"/>
</dbReference>
<evidence type="ECO:0000256" key="1">
    <source>
        <dbReference type="ARBA" id="ARBA00004251"/>
    </source>
</evidence>
<evidence type="ECO:0000259" key="34">
    <source>
        <dbReference type="PROSITE" id="PS01180"/>
    </source>
</evidence>
<dbReference type="PROSITE" id="PS50240">
    <property type="entry name" value="TRYPSIN_DOM"/>
    <property type="match status" value="2"/>
</dbReference>
<dbReference type="Pfam" id="PF22854">
    <property type="entry name" value="VEGFR1-3_N_Ig-like"/>
    <property type="match status" value="1"/>
</dbReference>
<evidence type="ECO:0000256" key="19">
    <source>
        <dbReference type="ARBA" id="ARBA00022968"/>
    </source>
</evidence>
<dbReference type="Gene3D" id="4.10.1220.10">
    <property type="entry name" value="EGF-type module"/>
    <property type="match status" value="1"/>
</dbReference>
<keyword evidence="6" id="KW-0597">Phosphoprotein</keyword>
<dbReference type="SMART" id="SM00220">
    <property type="entry name" value="S_TKc"/>
    <property type="match status" value="1"/>
</dbReference>
<comment type="similarity">
    <text evidence="30">Belongs to the protein kinase superfamily. Tyr protein kinase family. CSF-1/PDGF receptor subfamily.</text>
</comment>
<keyword evidence="25" id="KW-0325">Glycoprotein</keyword>
<evidence type="ECO:0000256" key="32">
    <source>
        <dbReference type="SAM" id="MobiDB-lite"/>
    </source>
</evidence>
<dbReference type="SMART" id="SM00192">
    <property type="entry name" value="LDLa"/>
    <property type="match status" value="7"/>
</dbReference>
<protein>
    <recommendedName>
        <fullName evidence="3">receptor protein-tyrosine kinase</fullName>
        <ecNumber evidence="3">2.7.10.1</ecNumber>
    </recommendedName>
</protein>
<dbReference type="InterPro" id="IPR000082">
    <property type="entry name" value="SEA_dom"/>
</dbReference>
<evidence type="ECO:0000256" key="6">
    <source>
        <dbReference type="ARBA" id="ARBA00022553"/>
    </source>
</evidence>
<keyword evidence="11" id="KW-0732">Signal</keyword>
<dbReference type="PROSITE" id="PS00135">
    <property type="entry name" value="TRYPSIN_SER"/>
    <property type="match status" value="2"/>
</dbReference>
<keyword evidence="40" id="KW-1185">Reference proteome</keyword>
<dbReference type="FunFam" id="2.60.40.10:FF:000606">
    <property type="entry name" value="Vascular endothelial growth factor receptor 1"/>
    <property type="match status" value="1"/>
</dbReference>
<dbReference type="PANTHER" id="PTHR24252">
    <property type="entry name" value="ACROSIN-RELATED"/>
    <property type="match status" value="1"/>
</dbReference>
<keyword evidence="15" id="KW-0221">Differentiation</keyword>
<evidence type="ECO:0000256" key="22">
    <source>
        <dbReference type="ARBA" id="ARBA00023137"/>
    </source>
</evidence>
<dbReference type="Pfam" id="PF07714">
    <property type="entry name" value="PK_Tyr_Ser-Thr"/>
    <property type="match status" value="2"/>
</dbReference>
<dbReference type="Pfam" id="PF00089">
    <property type="entry name" value="Trypsin"/>
    <property type="match status" value="2"/>
</dbReference>
<dbReference type="PROSITE" id="PS00134">
    <property type="entry name" value="TRYPSIN_HIS"/>
    <property type="match status" value="2"/>
</dbReference>
<evidence type="ECO:0000256" key="5">
    <source>
        <dbReference type="ARBA" id="ARBA00022475"/>
    </source>
</evidence>
<evidence type="ECO:0000256" key="8">
    <source>
        <dbReference type="ARBA" id="ARBA00022670"/>
    </source>
</evidence>
<name>A0A8S4AW02_9TELE</name>
<dbReference type="SUPFAM" id="SSF82671">
    <property type="entry name" value="SEA domain"/>
    <property type="match status" value="2"/>
</dbReference>
<feature type="disulfide bond" evidence="28">
    <location>
        <begin position="1403"/>
        <end position="1415"/>
    </location>
</feature>
<dbReference type="InterPro" id="IPR013151">
    <property type="entry name" value="Immunoglobulin_dom"/>
</dbReference>
<dbReference type="CDD" id="cd00112">
    <property type="entry name" value="LDLa"/>
    <property type="match status" value="5"/>
</dbReference>
<dbReference type="Gene3D" id="2.60.120.290">
    <property type="entry name" value="Spermadhesin, CUB domain"/>
    <property type="match status" value="4"/>
</dbReference>
<dbReference type="SMART" id="SM00020">
    <property type="entry name" value="Tryp_SPc"/>
    <property type="match status" value="2"/>
</dbReference>
<keyword evidence="5" id="KW-1003">Cell membrane</keyword>
<feature type="domain" description="CUB" evidence="34">
    <location>
        <begin position="1176"/>
        <end position="1284"/>
    </location>
</feature>
<evidence type="ECO:0000256" key="26">
    <source>
        <dbReference type="ARBA" id="ARBA00023319"/>
    </source>
</evidence>
<evidence type="ECO:0000256" key="20">
    <source>
        <dbReference type="ARBA" id="ARBA00022989"/>
    </source>
</evidence>
<sequence length="2942" mass="327646">MGTKPEETEKSSRDDDDGFHQETASIADVSVEVATVDHTLQKLRRMYRKSRRKPKGLKRLLAYLLNIPYIAVIISAVLFVVVVTIWSLLWVFIIRRESYSGAYFAGMFRVANVEFIPEFRHAESHEFVSMANKIQHVVSNVYKMSSVARLYKQAVISDLSNNYEGGVLVHFWMVFIVPQLKSAAMCEECIEAILRDSVHTSLKNRSSVGYLLGLPVDMDSILVNDSQCVDKLYANLPGARVPLNVYSSWGGVNCHVKLTAIPGFVIRLTITSLLIEPTDCVDDSLAVYDALLPMRGRILHRLCEPVSSSFSIVSTSNFMLLSFRMTNGNKSFKGHFEAIPVERCMSQIETQLEPDHSSHIYSPFYPSLLPPQCSCTWKFKTPNSNLGVALQFKNYELKAKDMKGCNSGWWRVNEVIYCGSYVGHQTVFRIPNQSPELEFRCSSRNSAQPFQASYSSYNISQPCPESHFLCSSGLCVEKSRLCDGLDDCQDESDEVFCSRPTTGCAGNSRPHPLYVCNGEWDCSDGADEINCTQETTCSAIRFQCNSGSCILKKNSKCDDVPDCQDQSDEADCDCGHSSALKRGHLSTGFERVVGGVNSMEGEWPWQVSLYFAGSLYCGASVLSSDWLISAAHCFSKDRLSDPRYWSAHLGMLTQGSAKHVAEIQRIVVHEYYNAHTFDYDIALLQLKKSWPRSLSPLIEPVCLPPSSHTVTDSHRYKVLPSVLQKAEVSIMSQTECKKRYGPISPRMLCAGVPSGERDACRGDSGGPLSCQAPGGRRWFLVGIVSWGSGCGRPNLPGVYTRVNNAMRTLPESRTCEVYSVSAHGQPGWPDAQGNGELREPAQSRTPSTKPRAEQAVEGVRAAAFCSWRRWMLGVLPFFPFTAAIALTLHFLTSPPCSVFFLGGSVEFPNLSFSSELTNSTSPEFRLQAQALNHYFSELYESTPWSSYYLHSGITAFSEGAEGLNVFYWSKFSAPRDAAMEIQRSSPERLQRRLPGTHKVQRDRRNEQRFYMEADDDTLNLLGLDPDDFESDEKSDKMKSPNSIQGGKWQLGFQAMSFDLYAKYGNNRTLSLVSPKKPYYQWRLRVPSGHVVRLVVLTLHGATPGSCAAHKLSAYDFLLPLQNKIIARWCGLPISGSSPVMKLMSSGNVMLVTFSFSRQRDGAIFKAYFQAVPRASCGGSISSWNGSVSSPYYPSYYPPNIDCTWTLRVPLPGYLISMTIVTMDIQDSSSSDGCEKDWLEIGGVKMCNPISDSSKKRVYSSPLTIHFHSDESLTYRGFYLLYRAFSPEGTCPRQFRCGDGRCIPLRKVCDGVKDCSDGRDEAKCSSCRPGEVLCGNGQCKPQSSQCAGQSSCADSSEEGTCGGKCYHVCPNKVCLPKSSVCDGLIDCKDRSDELNCTRAYVKGCSPYNYKCFNGKCVSKVNPECDGVKDCSDGSDELRCGCGTRPRKRTKIVGGSDAVAGSWPWQVSLQMERYGHVCGATLVSNRWLISAAHCFQDSDAIKYSDARAWRAYMGMRVMTRGNQGAATRLVRRILLHPQYDQFTSDYDIALLELSAPVFFNDLVQPVCVPASSHSFTTGTSCYVTGWGVLMEDEASVKIINRNTCNKLYDDAVTPRMLCAGNLHGGVDACQGDSGGPLVCLERGRRWFLAGIVSWGEGCARQNRPGVYTQVVKFTDWIRQQTKGQPVSGNRVHSLTITSRRSGRLRCVVLEPRRGGEISRRTKTFYALFSKSACLTGVTRNDEFNSLLPALWIVWDKDQKGKFSVPLLDVKSRQLVLEANQTLLLNCRGRWELSWAFPAGLDRDRVEVEASRCGRTSQQFCSRLRVSRSQAQHTGLFRCRYRHRSQKQASVYVYVTDSRQPFVEHTAMSPGVLYMKVKEPLVIPCRVTNPNITTTLIKFPSFSLSPDQRNIIWNSKQGFTIRTPTFYYIGLFLCQTFIHGVKHESRVYFVHRPVSNITEVYLNSSDPVQALRGERLVLNCTATAELNTRVNITWDYPGKSRNAGSTSKRLLRHPMHMLFYSILTIPKLQRSDRGLYTCRVTSGEQSKQQQVTVTVYDRPFIRLKPRNESVMVAHAGQKFYRISPKLRAFPAPEVIWLKDGMVAAEQCSRYHMDGTSLVIRDVAEEDAGMYTVLVRIKEHGLYQNLTLSLVVNVSPQIGEKAVSLQDPGSVPRGSRKALLCTSHGVPPPHIQWLWHPCPSKGLCECPASSSLWSRVTESLPATSAYNQILSVSHRQEVLQGKKKTVGVLTVSEAFVSGVYRCIASNSAGTDQLDIPFYITDVPGGFSVNQLDEAREGGDLHLTCSANKYLYTALSWRKIQDTGESRHPALNIHETTSGEFSNSLVLLLSNLTARDAGIYRCAARHRITEQETHLDTQVVVTILEPPVLLSNLTDCTVNVSSSVTLSCPSQGVPPPTITWYKDGHALLQGSGIVISAEDGTLHIDRITVEDQGLYTCQATNKRGFAESSAYIWVNSVSETSFLEIPTLTCTCVVATLFWLMLTLFIRKLKQSNNSHTKPEYLSIILDTGEGPIEEQCERLQYDPSQWEFPRERLKLGKPLGRGAFGKVIQASAVGIDSATSCRTVAVKMLKEGATASEHKALMTELKILNHIGNHLNVVNLLGACTKPGGPLMVIVEFCRFGNLSAFLKNKRDVYVHNRLAQGADGGSVSSLFDNQSCTKSDAKCKDLDPQSESNSPLFLEDLISFSFQVARGMEFLASRKCIHRDLAARNILLSDNKVVKICDFGLARDIYKDPDYVRKGDEFCHRLKGGTRMRAPEYSTPEIYSTMLACWEANPSERPTFTNLVDILGDLLQARVQQQDGKDYIPLGSSVNGNISCREAFKENPLATFEELPCEEHGSPDDEQSDSGMVLPSEELRQMIKNNTKNKKLSRFFIFGKSQDHQKPFLCTDITGVHDNRLSVLPCDWLSDEDGSLPPDYNSALLYPSL</sequence>
<dbReference type="CDD" id="cd00190">
    <property type="entry name" value="Tryp_SPc"/>
    <property type="match status" value="2"/>
</dbReference>
<dbReference type="InterPro" id="IPR013106">
    <property type="entry name" value="Ig_V-set"/>
</dbReference>
<dbReference type="SMART" id="SM00042">
    <property type="entry name" value="CUB"/>
    <property type="match status" value="2"/>
</dbReference>
<feature type="domain" description="CUB" evidence="34">
    <location>
        <begin position="228"/>
        <end position="339"/>
    </location>
</feature>
<dbReference type="FunFam" id="4.10.400.10:FF:000065">
    <property type="entry name" value="Transmembrane protease serine 7"/>
    <property type="match status" value="1"/>
</dbReference>
<evidence type="ECO:0000256" key="14">
    <source>
        <dbReference type="ARBA" id="ARBA00022777"/>
    </source>
</evidence>
<evidence type="ECO:0000313" key="39">
    <source>
        <dbReference type="EMBL" id="CAG5895946.1"/>
    </source>
</evidence>
<keyword evidence="10 30" id="KW-0812">Transmembrane</keyword>
<keyword evidence="17 31" id="KW-0720">Serine protease</keyword>
<dbReference type="Gene3D" id="3.30.70.960">
    <property type="entry name" value="SEA domain"/>
    <property type="match status" value="2"/>
</dbReference>
<dbReference type="InterPro" id="IPR055229">
    <property type="entry name" value="VEGFR1-3_5th"/>
</dbReference>
<feature type="disulfide bond" evidence="28">
    <location>
        <begin position="1296"/>
        <end position="1314"/>
    </location>
</feature>
<evidence type="ECO:0000256" key="11">
    <source>
        <dbReference type="ARBA" id="ARBA00022729"/>
    </source>
</evidence>
<feature type="disulfide bond" evidence="28">
    <location>
        <begin position="482"/>
        <end position="497"/>
    </location>
</feature>
<dbReference type="SMART" id="SM00406">
    <property type="entry name" value="IGv"/>
    <property type="match status" value="2"/>
</dbReference>
<feature type="disulfide bond" evidence="28">
    <location>
        <begin position="1380"/>
        <end position="1395"/>
    </location>
</feature>
<evidence type="ECO:0000256" key="28">
    <source>
        <dbReference type="PROSITE-ProRule" id="PRU00124"/>
    </source>
</evidence>
<dbReference type="SUPFAM" id="SSF49854">
    <property type="entry name" value="Spermadhesin, CUB domain"/>
    <property type="match status" value="4"/>
</dbReference>
<evidence type="ECO:0000256" key="2">
    <source>
        <dbReference type="ARBA" id="ARBA00004606"/>
    </source>
</evidence>
<evidence type="ECO:0000256" key="33">
    <source>
        <dbReference type="SAM" id="Phobius"/>
    </source>
</evidence>
<dbReference type="GO" id="GO:0005886">
    <property type="term" value="C:plasma membrane"/>
    <property type="evidence" value="ECO:0007669"/>
    <property type="project" value="UniProtKB-SubCell"/>
</dbReference>
<dbReference type="PROSITE" id="PS00109">
    <property type="entry name" value="PROTEIN_KINASE_TYR"/>
    <property type="match status" value="1"/>
</dbReference>
<dbReference type="Pfam" id="PF22971">
    <property type="entry name" value="Ig_VEGFR-1-like_5th"/>
    <property type="match status" value="1"/>
</dbReference>
<dbReference type="InterPro" id="IPR036364">
    <property type="entry name" value="SEA_dom_sf"/>
</dbReference>
<dbReference type="InterPro" id="IPR018114">
    <property type="entry name" value="TRYPSIN_HIS"/>
</dbReference>
<dbReference type="PROSITE" id="PS50068">
    <property type="entry name" value="LDLRA_2"/>
    <property type="match status" value="6"/>
</dbReference>
<dbReference type="PROSITE" id="PS01180">
    <property type="entry name" value="CUB"/>
    <property type="match status" value="4"/>
</dbReference>
<dbReference type="EC" id="2.7.10.1" evidence="3"/>
<feature type="disulfide bond" evidence="28">
    <location>
        <begin position="1333"/>
        <end position="1351"/>
    </location>
</feature>
<keyword evidence="19" id="KW-0735">Signal-anchor</keyword>
<keyword evidence="13 29" id="KW-0547">Nucleotide-binding</keyword>
<dbReference type="CDD" id="cd00096">
    <property type="entry name" value="Ig"/>
    <property type="match status" value="1"/>
</dbReference>
<evidence type="ECO:0000259" key="37">
    <source>
        <dbReference type="PROSITE" id="PS50240"/>
    </source>
</evidence>
<dbReference type="Gene3D" id="3.30.200.20">
    <property type="entry name" value="Phosphorylase Kinase, domain 1"/>
    <property type="match status" value="1"/>
</dbReference>
<evidence type="ECO:0000256" key="25">
    <source>
        <dbReference type="ARBA" id="ARBA00023180"/>
    </source>
</evidence>
<feature type="domain" description="Ig-like" evidence="38">
    <location>
        <begin position="2381"/>
        <end position="2468"/>
    </location>
</feature>
<keyword evidence="23 28" id="KW-1015">Disulfide bond</keyword>
<dbReference type="PROSITE" id="PS50024">
    <property type="entry name" value="SEA"/>
    <property type="match status" value="2"/>
</dbReference>
<dbReference type="Pfam" id="PF00431">
    <property type="entry name" value="CUB"/>
    <property type="match status" value="2"/>
</dbReference>
<feature type="binding site" evidence="29">
    <location>
        <position position="2583"/>
    </location>
    <ligand>
        <name>ATP</name>
        <dbReference type="ChEBI" id="CHEBI:30616"/>
    </ligand>
</feature>
<evidence type="ECO:0000256" key="21">
    <source>
        <dbReference type="ARBA" id="ARBA00023136"/>
    </source>
</evidence>
<dbReference type="GO" id="GO:0006508">
    <property type="term" value="P:proteolysis"/>
    <property type="evidence" value="ECO:0007669"/>
    <property type="project" value="UniProtKB-KW"/>
</dbReference>
<organism evidence="39 40">
    <name type="scientific">Menidia menidia</name>
    <name type="common">Atlantic silverside</name>
    <dbReference type="NCBI Taxonomy" id="238744"/>
    <lineage>
        <taxon>Eukaryota</taxon>
        <taxon>Metazoa</taxon>
        <taxon>Chordata</taxon>
        <taxon>Craniata</taxon>
        <taxon>Vertebrata</taxon>
        <taxon>Euteleostomi</taxon>
        <taxon>Actinopterygii</taxon>
        <taxon>Neopterygii</taxon>
        <taxon>Teleostei</taxon>
        <taxon>Neoteleostei</taxon>
        <taxon>Acanthomorphata</taxon>
        <taxon>Ovalentaria</taxon>
        <taxon>Atherinomorphae</taxon>
        <taxon>Atheriniformes</taxon>
        <taxon>Atherinopsidae</taxon>
        <taxon>Menidiinae</taxon>
        <taxon>Menidia</taxon>
    </lineage>
</organism>
<dbReference type="InterPro" id="IPR002172">
    <property type="entry name" value="LDrepeatLR_classA_rpt"/>
</dbReference>
<dbReference type="InterPro" id="IPR013098">
    <property type="entry name" value="Ig_I-set"/>
</dbReference>
<evidence type="ECO:0000256" key="17">
    <source>
        <dbReference type="ARBA" id="ARBA00022825"/>
    </source>
</evidence>
<keyword evidence="7" id="KW-0037">Angiogenesis</keyword>
<dbReference type="FunFam" id="2.40.10.10:FF:000003">
    <property type="entry name" value="Transmembrane serine protease 3"/>
    <property type="match status" value="2"/>
</dbReference>
<dbReference type="SMART" id="SM00408">
    <property type="entry name" value="IGc2"/>
    <property type="match status" value="5"/>
</dbReference>
<dbReference type="Proteomes" id="UP000677803">
    <property type="component" value="Unassembled WGS sequence"/>
</dbReference>
<dbReference type="InterPro" id="IPR009135">
    <property type="entry name" value="VEGFR1_rcpt"/>
</dbReference>
<keyword evidence="12" id="KW-0677">Repeat</keyword>
<dbReference type="SUPFAM" id="SSF57424">
    <property type="entry name" value="LDL receptor-like module"/>
    <property type="match status" value="5"/>
</dbReference>
<evidence type="ECO:0000256" key="4">
    <source>
        <dbReference type="ARBA" id="ARBA00022473"/>
    </source>
</evidence>
<dbReference type="Gene3D" id="2.40.10.10">
    <property type="entry name" value="Trypsin-like serine proteases"/>
    <property type="match status" value="3"/>
</dbReference>
<dbReference type="InterPro" id="IPR013783">
    <property type="entry name" value="Ig-like_fold"/>
</dbReference>
<dbReference type="InterPro" id="IPR003599">
    <property type="entry name" value="Ig_sub"/>
</dbReference>
<dbReference type="InterPro" id="IPR011009">
    <property type="entry name" value="Kinase-like_dom_sf"/>
</dbReference>
<dbReference type="GO" id="GO:0005021">
    <property type="term" value="F:vascular endothelial growth factor receptor activity"/>
    <property type="evidence" value="ECO:0007669"/>
    <property type="project" value="InterPro"/>
</dbReference>
<dbReference type="PRINTS" id="PR01833">
    <property type="entry name" value="VEGFRECEPTR1"/>
</dbReference>
<dbReference type="FunFam" id="2.60.40.10:FF:000247">
    <property type="entry name" value="Vascular endothelial growth factor receptor 3"/>
    <property type="match status" value="1"/>
</dbReference>
<dbReference type="SUPFAM" id="SSF50494">
    <property type="entry name" value="Trypsin-like serine proteases"/>
    <property type="match status" value="2"/>
</dbReference>
<feature type="disulfide bond" evidence="28">
    <location>
        <begin position="1308"/>
        <end position="1323"/>
    </location>
</feature>
<dbReference type="InterPro" id="IPR008266">
    <property type="entry name" value="Tyr_kinase_AS"/>
</dbReference>
<feature type="domain" description="Ig-like" evidence="38">
    <location>
        <begin position="2279"/>
        <end position="2377"/>
    </location>
</feature>
<feature type="domain" description="Ig-like" evidence="38">
    <location>
        <begin position="1950"/>
        <end position="2051"/>
    </location>
</feature>
<feature type="compositionally biased region" description="Basic and acidic residues" evidence="32">
    <location>
        <begin position="1"/>
        <end position="13"/>
    </location>
</feature>
<dbReference type="InterPro" id="IPR001824">
    <property type="entry name" value="Tyr_kinase_rcpt_3_CS"/>
</dbReference>
<feature type="domain" description="Protein kinase" evidence="35">
    <location>
        <begin position="2549"/>
        <end position="2902"/>
    </location>
</feature>
<dbReference type="PRINTS" id="PR01832">
    <property type="entry name" value="VEGFRECEPTOR"/>
</dbReference>
<accession>A0A8S4AW02</accession>
<proteinExistence type="inferred from homology"/>
<dbReference type="InterPro" id="IPR001245">
    <property type="entry name" value="Ser-Thr/Tyr_kinase_cat_dom"/>
</dbReference>
<evidence type="ECO:0000256" key="3">
    <source>
        <dbReference type="ARBA" id="ARBA00011902"/>
    </source>
</evidence>
<dbReference type="GO" id="GO:0001525">
    <property type="term" value="P:angiogenesis"/>
    <property type="evidence" value="ECO:0007669"/>
    <property type="project" value="UniProtKB-KW"/>
</dbReference>
<keyword evidence="22" id="KW-0829">Tyrosine-protein kinase</keyword>
<dbReference type="Pfam" id="PF07679">
    <property type="entry name" value="I-set"/>
    <property type="match status" value="1"/>
</dbReference>
<dbReference type="PROSITE" id="PS00240">
    <property type="entry name" value="RECEPTOR_TYR_KIN_III"/>
    <property type="match status" value="1"/>
</dbReference>
<dbReference type="GO" id="GO:0004252">
    <property type="term" value="F:serine-type endopeptidase activity"/>
    <property type="evidence" value="ECO:0007669"/>
    <property type="project" value="InterPro"/>
</dbReference>
<dbReference type="Pfam" id="PF17988">
    <property type="entry name" value="VEGFR-2_TMD"/>
    <property type="match status" value="1"/>
</dbReference>
<dbReference type="PROSITE" id="PS50011">
    <property type="entry name" value="PROTEIN_KINASE_DOM"/>
    <property type="match status" value="1"/>
</dbReference>
<dbReference type="InterPro" id="IPR000719">
    <property type="entry name" value="Prot_kinase_dom"/>
</dbReference>
<evidence type="ECO:0000256" key="29">
    <source>
        <dbReference type="PROSITE-ProRule" id="PRU10141"/>
    </source>
</evidence>
<keyword evidence="24 30" id="KW-0675">Receptor</keyword>
<dbReference type="Gene3D" id="4.10.400.10">
    <property type="entry name" value="Low-density Lipoprotein Receptor"/>
    <property type="match status" value="5"/>
</dbReference>
<evidence type="ECO:0000256" key="30">
    <source>
        <dbReference type="RuleBase" id="RU000311"/>
    </source>
</evidence>
<feature type="disulfide bond" evidence="28">
    <location>
        <begin position="1368"/>
        <end position="1386"/>
    </location>
</feature>
<dbReference type="Pfam" id="PF01390">
    <property type="entry name" value="SEA"/>
    <property type="match status" value="2"/>
</dbReference>
<dbReference type="InterPro" id="IPR020635">
    <property type="entry name" value="Tyr_kinase_cat_dom"/>
</dbReference>
<dbReference type="PROSITE" id="PS50835">
    <property type="entry name" value="IG_LIKE"/>
    <property type="match status" value="5"/>
</dbReference>
<dbReference type="InterPro" id="IPR017441">
    <property type="entry name" value="Protein_kinase_ATP_BS"/>
</dbReference>
<evidence type="ECO:0000259" key="38">
    <source>
        <dbReference type="PROSITE" id="PS50835"/>
    </source>
</evidence>
<feature type="disulfide bond" evidence="28">
    <location>
        <begin position="557"/>
        <end position="572"/>
    </location>
</feature>
<dbReference type="SUPFAM" id="SSF48726">
    <property type="entry name" value="Immunoglobulin"/>
    <property type="match status" value="6"/>
</dbReference>
<feature type="disulfide bond" evidence="28">
    <location>
        <begin position="470"/>
        <end position="488"/>
    </location>
</feature>
<gene>
    <name evidence="39" type="ORF">MMEN_LOCUS6999</name>
</gene>
<evidence type="ECO:0000256" key="23">
    <source>
        <dbReference type="ARBA" id="ARBA00023157"/>
    </source>
</evidence>
<keyword evidence="9" id="KW-0808">Transferase</keyword>
<evidence type="ECO:0000256" key="18">
    <source>
        <dbReference type="ARBA" id="ARBA00022840"/>
    </source>
</evidence>
<dbReference type="FunFam" id="2.60.40.10:FF:000143">
    <property type="entry name" value="Vascular endothelial growth factor receptor 3"/>
    <property type="match status" value="1"/>
</dbReference>
<comment type="caution">
    <text evidence="28">Lacks conserved residue(s) required for the propagation of feature annotation.</text>
</comment>
<feature type="disulfide bond" evidence="28">
    <location>
        <begin position="1345"/>
        <end position="1360"/>
    </location>
</feature>
<dbReference type="CDD" id="cd00041">
    <property type="entry name" value="CUB"/>
    <property type="match status" value="2"/>
</dbReference>
<comment type="catalytic activity">
    <reaction evidence="27">
        <text>L-tyrosyl-[protein] + ATP = O-phospho-L-tyrosyl-[protein] + ADP + H(+)</text>
        <dbReference type="Rhea" id="RHEA:10596"/>
        <dbReference type="Rhea" id="RHEA-COMP:10136"/>
        <dbReference type="Rhea" id="RHEA-COMP:20101"/>
        <dbReference type="ChEBI" id="CHEBI:15378"/>
        <dbReference type="ChEBI" id="CHEBI:30616"/>
        <dbReference type="ChEBI" id="CHEBI:46858"/>
        <dbReference type="ChEBI" id="CHEBI:61978"/>
        <dbReference type="ChEBI" id="CHEBI:456216"/>
        <dbReference type="EC" id="2.7.10.1"/>
    </reaction>
</comment>
<dbReference type="InterPro" id="IPR036055">
    <property type="entry name" value="LDL_receptor-like_sf"/>
</dbReference>
<comment type="subcellular location">
    <subcellularLocation>
        <location evidence="1">Cell membrane</location>
        <topology evidence="1">Single-pass type I membrane protein</topology>
    </subcellularLocation>
    <subcellularLocation>
        <location evidence="30">Membrane</location>
        <topology evidence="30">Single-pass type I membrane protein</topology>
    </subcellularLocation>
    <subcellularLocation>
        <location evidence="2">Membrane</location>
        <topology evidence="2">Single-pass type II membrane protein</topology>
    </subcellularLocation>
</comment>
<feature type="domain" description="Ig-like" evidence="38">
    <location>
        <begin position="2152"/>
        <end position="2272"/>
    </location>
</feature>
<keyword evidence="8 31" id="KW-0645">Protease</keyword>
<dbReference type="SUPFAM" id="SSF56112">
    <property type="entry name" value="Protein kinase-like (PK-like)"/>
    <property type="match status" value="1"/>
</dbReference>
<dbReference type="SMART" id="SM00219">
    <property type="entry name" value="TyrKc"/>
    <property type="match status" value="1"/>
</dbReference>
<dbReference type="InterPro" id="IPR041348">
    <property type="entry name" value="VEGFR-2_TMD"/>
</dbReference>
<dbReference type="SMART" id="SM00409">
    <property type="entry name" value="IG"/>
    <property type="match status" value="7"/>
</dbReference>
<dbReference type="Pfam" id="PF00057">
    <property type="entry name" value="Ldl_recept_a"/>
    <property type="match status" value="5"/>
</dbReference>
<dbReference type="InterPro" id="IPR036179">
    <property type="entry name" value="Ig-like_dom_sf"/>
</dbReference>
<feature type="domain" description="SEA" evidence="36">
    <location>
        <begin position="100"/>
        <end position="228"/>
    </location>
</feature>
<evidence type="ECO:0000256" key="9">
    <source>
        <dbReference type="ARBA" id="ARBA00022679"/>
    </source>
</evidence>
<feature type="region of interest" description="Disordered" evidence="32">
    <location>
        <begin position="824"/>
        <end position="853"/>
    </location>
</feature>
<feature type="domain" description="Peptidase S1" evidence="37">
    <location>
        <begin position="592"/>
        <end position="873"/>
    </location>
</feature>
<comment type="caution">
    <text evidence="39">The sequence shown here is derived from an EMBL/GenBank/DDBJ whole genome shotgun (WGS) entry which is preliminary data.</text>
</comment>
<feature type="domain" description="SEA" evidence="36">
    <location>
        <begin position="897"/>
        <end position="1025"/>
    </location>
</feature>
<dbReference type="InterPro" id="IPR007110">
    <property type="entry name" value="Ig-like_dom"/>
</dbReference>
<feature type="domain" description="CUB" evidence="34">
    <location>
        <begin position="1055"/>
        <end position="1171"/>
    </location>
</feature>
<feature type="disulfide bond" evidence="28">
    <location>
        <begin position="463"/>
        <end position="475"/>
    </location>
</feature>
<keyword evidence="21 33" id="KW-0472">Membrane</keyword>
<dbReference type="FunFam" id="3.30.200.20:FF:000041">
    <property type="entry name" value="Vascular endothelial growth factor receptor 2"/>
    <property type="match status" value="1"/>
</dbReference>
<dbReference type="OrthoDB" id="414661at2759"/>
<keyword evidence="18 29" id="KW-0067">ATP-binding</keyword>
<evidence type="ECO:0000259" key="35">
    <source>
        <dbReference type="PROSITE" id="PS50011"/>
    </source>
</evidence>
<keyword evidence="14" id="KW-0418">Kinase</keyword>
<dbReference type="InterPro" id="IPR023415">
    <property type="entry name" value="LDLR_class-A_CS"/>
</dbReference>
<keyword evidence="4" id="KW-0217">Developmental protein</keyword>
<evidence type="ECO:0000256" key="27">
    <source>
        <dbReference type="ARBA" id="ARBA00051243"/>
    </source>
</evidence>
<feature type="region of interest" description="Disordered" evidence="32">
    <location>
        <begin position="1"/>
        <end position="20"/>
    </location>
</feature>
<dbReference type="InterPro" id="IPR035914">
    <property type="entry name" value="Sperma_CUB_dom_sf"/>
</dbReference>